<keyword evidence="3" id="KW-1185">Reference proteome</keyword>
<dbReference type="SUPFAM" id="SSF82649">
    <property type="entry name" value="SufE/NifU"/>
    <property type="match status" value="1"/>
</dbReference>
<sequence length="142" mass="15988">MIDINDDILLRKILMEHFTNPDNKGIKQLENAILKDAKSQTCADEMQIEILIENQTFKAINFEGTACSVATSSADIFFNLIKDKKLDEIKTIISEYQAFLNTGISNNLAILGDLVVFKNINKQKNRILCANLAIDVINEIIE</sequence>
<dbReference type="GO" id="GO:0005506">
    <property type="term" value="F:iron ion binding"/>
    <property type="evidence" value="ECO:0007669"/>
    <property type="project" value="InterPro"/>
</dbReference>
<dbReference type="Proteomes" id="UP000231896">
    <property type="component" value="Chromosome"/>
</dbReference>
<proteinExistence type="predicted"/>
<evidence type="ECO:0000259" key="1">
    <source>
        <dbReference type="Pfam" id="PF01592"/>
    </source>
</evidence>
<gene>
    <name evidence="2" type="primary">sufU</name>
    <name evidence="2" type="ORF">EMELA_v1c02750</name>
</gene>
<feature type="domain" description="NIF system FeS cluster assembly NifU N-terminal" evidence="1">
    <location>
        <begin position="13"/>
        <end position="126"/>
    </location>
</feature>
<dbReference type="STRING" id="1408435.GCA_000685885_01107"/>
<dbReference type="Pfam" id="PF01592">
    <property type="entry name" value="NifU_N"/>
    <property type="match status" value="1"/>
</dbReference>
<dbReference type="KEGG" id="eml:EMELA_v1c02750"/>
<evidence type="ECO:0000313" key="3">
    <source>
        <dbReference type="Proteomes" id="UP000231896"/>
    </source>
</evidence>
<protein>
    <submittedName>
        <fullName evidence="2">FeS assembly protein</fullName>
    </submittedName>
</protein>
<dbReference type="GO" id="GO:0016226">
    <property type="term" value="P:iron-sulfur cluster assembly"/>
    <property type="evidence" value="ECO:0007669"/>
    <property type="project" value="InterPro"/>
</dbReference>
<name>A0A2K8NXC8_9MOLU</name>
<accession>A0A2K8NXC8</accession>
<organism evidence="2 3">
    <name type="scientific">Mesoplasma melaleucae</name>
    <dbReference type="NCBI Taxonomy" id="81459"/>
    <lineage>
        <taxon>Bacteria</taxon>
        <taxon>Bacillati</taxon>
        <taxon>Mycoplasmatota</taxon>
        <taxon>Mollicutes</taxon>
        <taxon>Entomoplasmatales</taxon>
        <taxon>Entomoplasmataceae</taxon>
        <taxon>Mesoplasma</taxon>
    </lineage>
</organism>
<dbReference type="EMBL" id="CP024964">
    <property type="protein sequence ID" value="ATZ17848.1"/>
    <property type="molecule type" value="Genomic_DNA"/>
</dbReference>
<evidence type="ECO:0000313" key="2">
    <source>
        <dbReference type="EMBL" id="ATZ17848.1"/>
    </source>
</evidence>
<dbReference type="AlphaFoldDB" id="A0A2K8NXC8"/>
<dbReference type="InterPro" id="IPR002871">
    <property type="entry name" value="NIF_FeS_clus_asmbl_NifU_N"/>
</dbReference>
<dbReference type="GO" id="GO:0051536">
    <property type="term" value="F:iron-sulfur cluster binding"/>
    <property type="evidence" value="ECO:0007669"/>
    <property type="project" value="InterPro"/>
</dbReference>
<dbReference type="RefSeq" id="WP_028124402.1">
    <property type="nucleotide sequence ID" value="NZ_CP024964.1"/>
</dbReference>
<reference evidence="2 3" key="1">
    <citation type="submission" date="2017-11" db="EMBL/GenBank/DDBJ databases">
        <title>Genome sequence of Entomoplasma melaleucae M1 (ATCC 49191).</title>
        <authorList>
            <person name="Lo W.-S."/>
            <person name="Gasparich G.E."/>
            <person name="Kuo C.-H."/>
        </authorList>
    </citation>
    <scope>NUCLEOTIDE SEQUENCE [LARGE SCALE GENOMIC DNA]</scope>
    <source>
        <strain evidence="2 3">M1</strain>
    </source>
</reference>
<dbReference type="Gene3D" id="3.90.1010.10">
    <property type="match status" value="1"/>
</dbReference>
<dbReference type="OrthoDB" id="9804157at2"/>